<dbReference type="Proteomes" id="UP000295658">
    <property type="component" value="Unassembled WGS sequence"/>
</dbReference>
<keyword evidence="2" id="KW-1185">Reference proteome</keyword>
<comment type="caution">
    <text evidence="1">The sequence shown here is derived from an EMBL/GenBank/DDBJ whole genome shotgun (WGS) entry which is preliminary data.</text>
</comment>
<dbReference type="AlphaFoldDB" id="A0A4V2QA51"/>
<proteinExistence type="predicted"/>
<gene>
    <name evidence="1" type="ORF">EDD69_10946</name>
</gene>
<dbReference type="EMBL" id="SLUL01000009">
    <property type="protein sequence ID" value="TCL48416.1"/>
    <property type="molecule type" value="Genomic_DNA"/>
</dbReference>
<organism evidence="1 2">
    <name type="scientific">Thermolongibacillus altinsuensis</name>
    <dbReference type="NCBI Taxonomy" id="575256"/>
    <lineage>
        <taxon>Bacteria</taxon>
        <taxon>Bacillati</taxon>
        <taxon>Bacillota</taxon>
        <taxon>Bacilli</taxon>
        <taxon>Bacillales</taxon>
        <taxon>Anoxybacillaceae</taxon>
        <taxon>Thermolongibacillus</taxon>
    </lineage>
</organism>
<evidence type="ECO:0000313" key="1">
    <source>
        <dbReference type="EMBL" id="TCL48416.1"/>
    </source>
</evidence>
<sequence>MERKIYRQLKMLPPHAEAFYLKSLRIHFNAFGLFG</sequence>
<accession>A0A4V2QA51</accession>
<protein>
    <submittedName>
        <fullName evidence="1">Uncharacterized protein</fullName>
    </submittedName>
</protein>
<reference evidence="1 2" key="1">
    <citation type="submission" date="2019-03" db="EMBL/GenBank/DDBJ databases">
        <title>Genomic Encyclopedia of Type Strains, Phase IV (KMG-IV): sequencing the most valuable type-strain genomes for metagenomic binning, comparative biology and taxonomic classification.</title>
        <authorList>
            <person name="Goeker M."/>
        </authorList>
    </citation>
    <scope>NUCLEOTIDE SEQUENCE [LARGE SCALE GENOMIC DNA]</scope>
    <source>
        <strain evidence="1 2">DSM 24979</strain>
    </source>
</reference>
<evidence type="ECO:0000313" key="2">
    <source>
        <dbReference type="Proteomes" id="UP000295658"/>
    </source>
</evidence>
<name>A0A4V2QA51_9BACL</name>